<keyword evidence="2" id="KW-1185">Reference proteome</keyword>
<comment type="caution">
    <text evidence="1">The sequence shown here is derived from an EMBL/GenBank/DDBJ whole genome shotgun (WGS) entry which is preliminary data.</text>
</comment>
<organism evidence="1 2">
    <name type="scientific">Stephania cephalantha</name>
    <dbReference type="NCBI Taxonomy" id="152367"/>
    <lineage>
        <taxon>Eukaryota</taxon>
        <taxon>Viridiplantae</taxon>
        <taxon>Streptophyta</taxon>
        <taxon>Embryophyta</taxon>
        <taxon>Tracheophyta</taxon>
        <taxon>Spermatophyta</taxon>
        <taxon>Magnoliopsida</taxon>
        <taxon>Ranunculales</taxon>
        <taxon>Menispermaceae</taxon>
        <taxon>Menispermoideae</taxon>
        <taxon>Cissampelideae</taxon>
        <taxon>Stephania</taxon>
    </lineage>
</organism>
<accession>A0AAP0KRW5</accession>
<evidence type="ECO:0000313" key="2">
    <source>
        <dbReference type="Proteomes" id="UP001419268"/>
    </source>
</evidence>
<dbReference type="EMBL" id="JBBNAG010000002">
    <property type="protein sequence ID" value="KAK9157516.1"/>
    <property type="molecule type" value="Genomic_DNA"/>
</dbReference>
<evidence type="ECO:0000313" key="1">
    <source>
        <dbReference type="EMBL" id="KAK9157516.1"/>
    </source>
</evidence>
<sequence>MVHFFLKVVGCPVLSCKWFVGFGCVYMKGQNSLLYFRLGNEKNNGCLHEMVGCP</sequence>
<dbReference type="Proteomes" id="UP001419268">
    <property type="component" value="Unassembled WGS sequence"/>
</dbReference>
<proteinExistence type="predicted"/>
<name>A0AAP0KRW5_9MAGN</name>
<gene>
    <name evidence="1" type="ORF">Scep_004090</name>
</gene>
<protein>
    <submittedName>
        <fullName evidence="1">Uncharacterized protein</fullName>
    </submittedName>
</protein>
<reference evidence="1 2" key="1">
    <citation type="submission" date="2024-01" db="EMBL/GenBank/DDBJ databases">
        <title>Genome assemblies of Stephania.</title>
        <authorList>
            <person name="Yang L."/>
        </authorList>
    </citation>
    <scope>NUCLEOTIDE SEQUENCE [LARGE SCALE GENOMIC DNA]</scope>
    <source>
        <strain evidence="1">JXDWG</strain>
        <tissue evidence="1">Leaf</tissue>
    </source>
</reference>
<dbReference type="AlphaFoldDB" id="A0AAP0KRW5"/>